<keyword evidence="2" id="KW-1185">Reference proteome</keyword>
<evidence type="ECO:0000313" key="2">
    <source>
        <dbReference type="Proteomes" id="UP000759443"/>
    </source>
</evidence>
<dbReference type="RefSeq" id="WP_209945009.1">
    <property type="nucleotide sequence ID" value="NZ_JAGGJU010000005.1"/>
</dbReference>
<protein>
    <submittedName>
        <fullName evidence="1">Uncharacterized protein</fullName>
    </submittedName>
</protein>
<accession>A0ABS4DYV4</accession>
<reference evidence="1 2" key="1">
    <citation type="submission" date="2021-03" db="EMBL/GenBank/DDBJ databases">
        <title>Genomic Encyclopedia of Type Strains, Phase IV (KMG-IV): sequencing the most valuable type-strain genomes for metagenomic binning, comparative biology and taxonomic classification.</title>
        <authorList>
            <person name="Goeker M."/>
        </authorList>
    </citation>
    <scope>NUCLEOTIDE SEQUENCE [LARGE SCALE GENOMIC DNA]</scope>
    <source>
        <strain evidence="1 2">DSM 21600</strain>
    </source>
</reference>
<dbReference type="Proteomes" id="UP000759443">
    <property type="component" value="Unassembled WGS sequence"/>
</dbReference>
<gene>
    <name evidence="1" type="ORF">J2Z17_002307</name>
</gene>
<comment type="caution">
    <text evidence="1">The sequence shown here is derived from an EMBL/GenBank/DDBJ whole genome shotgun (WGS) entry which is preliminary data.</text>
</comment>
<proteinExistence type="predicted"/>
<organism evidence="1 2">
    <name type="scientific">Rhizobium halophytocola</name>
    <dbReference type="NCBI Taxonomy" id="735519"/>
    <lineage>
        <taxon>Bacteria</taxon>
        <taxon>Pseudomonadati</taxon>
        <taxon>Pseudomonadota</taxon>
        <taxon>Alphaproteobacteria</taxon>
        <taxon>Hyphomicrobiales</taxon>
        <taxon>Rhizobiaceae</taxon>
        <taxon>Rhizobium/Agrobacterium group</taxon>
        <taxon>Rhizobium</taxon>
    </lineage>
</organism>
<name>A0ABS4DYV4_9HYPH</name>
<evidence type="ECO:0000313" key="1">
    <source>
        <dbReference type="EMBL" id="MBP1850870.1"/>
    </source>
</evidence>
<sequence>MTAARTIFLNVKTALQQIQHAVSASRGYSDAARMRRDDSRAARAAWANLD</sequence>
<dbReference type="EMBL" id="JAGGJU010000005">
    <property type="protein sequence ID" value="MBP1850870.1"/>
    <property type="molecule type" value="Genomic_DNA"/>
</dbReference>